<feature type="compositionally biased region" description="Basic and acidic residues" evidence="1">
    <location>
        <begin position="148"/>
        <end position="179"/>
    </location>
</feature>
<dbReference type="OrthoDB" id="529205at2759"/>
<feature type="compositionally biased region" description="Basic and acidic residues" evidence="1">
    <location>
        <begin position="92"/>
        <end position="111"/>
    </location>
</feature>
<accession>A0A8E2AYU8</accession>
<evidence type="ECO:0000256" key="1">
    <source>
        <dbReference type="SAM" id="MobiDB-lite"/>
    </source>
</evidence>
<proteinExistence type="predicted"/>
<feature type="region of interest" description="Disordered" evidence="1">
    <location>
        <begin position="77"/>
        <end position="179"/>
    </location>
</feature>
<evidence type="ECO:0000313" key="2">
    <source>
        <dbReference type="EMBL" id="OCH93066.1"/>
    </source>
</evidence>
<dbReference type="Proteomes" id="UP000250043">
    <property type="component" value="Unassembled WGS sequence"/>
</dbReference>
<reference evidence="2 3" key="1">
    <citation type="submission" date="2016-07" db="EMBL/GenBank/DDBJ databases">
        <title>Draft genome of the white-rot fungus Obba rivulosa 3A-2.</title>
        <authorList>
            <consortium name="DOE Joint Genome Institute"/>
            <person name="Miettinen O."/>
            <person name="Riley R."/>
            <person name="Acob R."/>
            <person name="Barry K."/>
            <person name="Cullen D."/>
            <person name="De Vries R."/>
            <person name="Hainaut M."/>
            <person name="Hatakka A."/>
            <person name="Henrissat B."/>
            <person name="Hilden K."/>
            <person name="Kuo R."/>
            <person name="Labutti K."/>
            <person name="Lipzen A."/>
            <person name="Makela M.R."/>
            <person name="Sandor L."/>
            <person name="Spatafora J.W."/>
            <person name="Grigoriev I.V."/>
            <person name="Hibbett D.S."/>
        </authorList>
    </citation>
    <scope>NUCLEOTIDE SEQUENCE [LARGE SCALE GENOMIC DNA]</scope>
    <source>
        <strain evidence="2 3">3A-2</strain>
    </source>
</reference>
<keyword evidence="3" id="KW-1185">Reference proteome</keyword>
<dbReference type="EMBL" id="KV722360">
    <property type="protein sequence ID" value="OCH93066.1"/>
    <property type="molecule type" value="Genomic_DNA"/>
</dbReference>
<organism evidence="2 3">
    <name type="scientific">Obba rivulosa</name>
    <dbReference type="NCBI Taxonomy" id="1052685"/>
    <lineage>
        <taxon>Eukaryota</taxon>
        <taxon>Fungi</taxon>
        <taxon>Dikarya</taxon>
        <taxon>Basidiomycota</taxon>
        <taxon>Agaricomycotina</taxon>
        <taxon>Agaricomycetes</taxon>
        <taxon>Polyporales</taxon>
        <taxon>Gelatoporiaceae</taxon>
        <taxon>Obba</taxon>
    </lineage>
</organism>
<protein>
    <submittedName>
        <fullName evidence="2">Uncharacterized protein</fullName>
    </submittedName>
</protein>
<dbReference type="AlphaFoldDB" id="A0A8E2AYU8"/>
<name>A0A8E2AYU8_9APHY</name>
<sequence length="179" mass="19745">MIPPAARTVLNRAAVARAPVAVMNVPAPRYYSASIHENDPELLELEKKRNLTKNQHKTSETLPDTAPGWNEYLASAAEAAVKADRSTAPVDEMQKRTVKHLQERHHTHDSPVPHPVEGPDTGILEPGTATSKMRDSSGEDGSPSQEAVYERDEIDGPLRQAKGETREASEEKAKRRLEQ</sequence>
<evidence type="ECO:0000313" key="3">
    <source>
        <dbReference type="Proteomes" id="UP000250043"/>
    </source>
</evidence>
<gene>
    <name evidence="2" type="ORF">OBBRIDRAFT_790659</name>
</gene>